<dbReference type="EMBL" id="JAHQIW010007209">
    <property type="protein sequence ID" value="KAJ1372966.1"/>
    <property type="molecule type" value="Genomic_DNA"/>
</dbReference>
<name>A0AAD5WKB3_PARTN</name>
<keyword evidence="2" id="KW-1185">Reference proteome</keyword>
<proteinExistence type="predicted"/>
<evidence type="ECO:0000313" key="2">
    <source>
        <dbReference type="Proteomes" id="UP001196413"/>
    </source>
</evidence>
<dbReference type="Proteomes" id="UP001196413">
    <property type="component" value="Unassembled WGS sequence"/>
</dbReference>
<organism evidence="1 2">
    <name type="scientific">Parelaphostrongylus tenuis</name>
    <name type="common">Meningeal worm</name>
    <dbReference type="NCBI Taxonomy" id="148309"/>
    <lineage>
        <taxon>Eukaryota</taxon>
        <taxon>Metazoa</taxon>
        <taxon>Ecdysozoa</taxon>
        <taxon>Nematoda</taxon>
        <taxon>Chromadorea</taxon>
        <taxon>Rhabditida</taxon>
        <taxon>Rhabditina</taxon>
        <taxon>Rhabditomorpha</taxon>
        <taxon>Strongyloidea</taxon>
        <taxon>Metastrongylidae</taxon>
        <taxon>Parelaphostrongylus</taxon>
    </lineage>
</organism>
<protein>
    <submittedName>
        <fullName evidence="1">Uncharacterized protein</fullName>
    </submittedName>
</protein>
<comment type="caution">
    <text evidence="1">The sequence shown here is derived from an EMBL/GenBank/DDBJ whole genome shotgun (WGS) entry which is preliminary data.</text>
</comment>
<accession>A0AAD5WKB3</accession>
<reference evidence="1" key="1">
    <citation type="submission" date="2021-06" db="EMBL/GenBank/DDBJ databases">
        <title>Parelaphostrongylus tenuis whole genome reference sequence.</title>
        <authorList>
            <person name="Garwood T.J."/>
            <person name="Larsen P.A."/>
            <person name="Fountain-Jones N.M."/>
            <person name="Garbe J.R."/>
            <person name="Macchietto M.G."/>
            <person name="Kania S.A."/>
            <person name="Gerhold R.W."/>
            <person name="Richards J.E."/>
            <person name="Wolf T.M."/>
        </authorList>
    </citation>
    <scope>NUCLEOTIDE SEQUENCE</scope>
    <source>
        <strain evidence="1">MNPRO001-30</strain>
        <tissue evidence="1">Meninges</tissue>
    </source>
</reference>
<sequence length="75" mass="7950">MDQGGFHNVASSAGSTVTGICTATMGGEKDYYELSLWHNWSKAMWQNVLSKGVRMLASGPFGSHFFSASGTVDGS</sequence>
<evidence type="ECO:0000313" key="1">
    <source>
        <dbReference type="EMBL" id="KAJ1372966.1"/>
    </source>
</evidence>
<dbReference type="AlphaFoldDB" id="A0AAD5WKB3"/>
<gene>
    <name evidence="1" type="ORF">KIN20_035282</name>
</gene>